<keyword evidence="2" id="KW-1185">Reference proteome</keyword>
<dbReference type="RefSeq" id="WP_197496274.1">
    <property type="nucleotide sequence ID" value="NZ_JTJL01000036.1"/>
</dbReference>
<comment type="caution">
    <text evidence="1">The sequence shown here is derived from an EMBL/GenBank/DDBJ whole genome shotgun (WGS) entry which is preliminary data.</text>
</comment>
<evidence type="ECO:0000313" key="1">
    <source>
        <dbReference type="EMBL" id="OBW93692.1"/>
    </source>
</evidence>
<reference evidence="1 2" key="1">
    <citation type="submission" date="2014-11" db="EMBL/GenBank/DDBJ databases">
        <title>Pan-genome of Gallibacterium spp.</title>
        <authorList>
            <person name="Kudirkiene E."/>
            <person name="Bojesen A.M."/>
        </authorList>
    </citation>
    <scope>NUCLEOTIDE SEQUENCE [LARGE SCALE GENOMIC DNA]</scope>
    <source>
        <strain evidence="1 2">F150</strain>
    </source>
</reference>
<dbReference type="AlphaFoldDB" id="A0A1A7NTZ5"/>
<organism evidence="1 2">
    <name type="scientific">Gallibacterium salpingitidis</name>
    <dbReference type="NCBI Taxonomy" id="505341"/>
    <lineage>
        <taxon>Bacteria</taxon>
        <taxon>Pseudomonadati</taxon>
        <taxon>Pseudomonadota</taxon>
        <taxon>Gammaproteobacteria</taxon>
        <taxon>Pasteurellales</taxon>
        <taxon>Pasteurellaceae</taxon>
        <taxon>Gallibacterium</taxon>
    </lineage>
</organism>
<evidence type="ECO:0000313" key="2">
    <source>
        <dbReference type="Proteomes" id="UP000092649"/>
    </source>
</evidence>
<dbReference type="EMBL" id="JTJL01000036">
    <property type="protein sequence ID" value="OBW93692.1"/>
    <property type="molecule type" value="Genomic_DNA"/>
</dbReference>
<feature type="non-terminal residue" evidence="1">
    <location>
        <position position="340"/>
    </location>
</feature>
<accession>A0A1A7NTZ5</accession>
<name>A0A1A7NTZ5_9PAST</name>
<evidence type="ECO:0008006" key="3">
    <source>
        <dbReference type="Google" id="ProtNLM"/>
    </source>
</evidence>
<proteinExistence type="predicted"/>
<gene>
    <name evidence="1" type="ORF">QS62_07025</name>
</gene>
<dbReference type="Proteomes" id="UP000092649">
    <property type="component" value="Unassembled WGS sequence"/>
</dbReference>
<protein>
    <recommendedName>
        <fullName evidence="3">Pertactin central region domain-containing protein</fullName>
    </recommendedName>
</protein>
<sequence length="340" mass="35868">NAKEQNIISTNSGNITLDTETGDNLLNIKTTGINQTIASAAQKSIYARNGSSVTLLAHEGWNKIQIGNDQETSIIGKVSNVHGIDNQSGATVEMKAGKGNILSIYAPNAKHQTILSASGRSVDSDKKSIVLTATDNNANNVLILQTTATNQDSGNLAGIKAIKTATVLLSAAKGQNILLIGNEKETDLDGKVLGVYGINNGTDNPNKVNDELGGNVQIDADKGNIISIYAPNAKDRTVIKTWNGSTSLHTDLGNNELILQTTETNQQSGIHRAIDSFYGSLVSLKSENGKNKIQIGDAENFPNVNGMVSKVEGIFGYNATTSMEAGNGNEISIYAPNAKE</sequence>
<feature type="non-terminal residue" evidence="1">
    <location>
        <position position="1"/>
    </location>
</feature>